<dbReference type="EMBL" id="JBFQXQ010000001">
    <property type="protein sequence ID" value="MEX3170818.1"/>
    <property type="molecule type" value="Genomic_DNA"/>
</dbReference>
<evidence type="ECO:0000313" key="2">
    <source>
        <dbReference type="Proteomes" id="UP001558101"/>
    </source>
</evidence>
<sequence length="335" mass="38164">MRPFKFADLHAVSEKPQNGEAAWLLGAENSINYLKENTKNDEIVIYASGSSILIHGALALAKNVAQADGDSLQNMRMDIDDCWKIQKSWGGGQGHKIYLEPPLDGYNVFKGGESLIFRRRFDGVIEGRPTIELSQKLVHSLDLHYVAERNAYCRLDSRGDIEDVIKITQHKVPTFFNYLDVVTIQRKDLDTYMTLSKACLVLKFDFTRVKWGNFAGWGDINRYNKEEEGLFYHGGINGEASYCNGVMIVRPQVSLRDLVKAWKDEENPSRRKYATFKIFDRKNNCNVETSCSPSSISNYFQKSELPWEVSPVFLGQRFCIASRPIQKNLPSKIEA</sequence>
<name>A0ABV3UDH7_9GAMM</name>
<keyword evidence="2" id="KW-1185">Reference proteome</keyword>
<protein>
    <submittedName>
        <fullName evidence="1">Uncharacterized protein</fullName>
    </submittedName>
</protein>
<dbReference type="Proteomes" id="UP001558101">
    <property type="component" value="Unassembled WGS sequence"/>
</dbReference>
<evidence type="ECO:0000313" key="1">
    <source>
        <dbReference type="EMBL" id="MEX3170818.1"/>
    </source>
</evidence>
<gene>
    <name evidence="1" type="ORF">AB4M04_01805</name>
</gene>
<proteinExistence type="predicted"/>
<reference evidence="1 2" key="1">
    <citation type="submission" date="2024-07" db="EMBL/GenBank/DDBJ databases">
        <title>Genomes of novel Serratia strains from suburban soil.</title>
        <authorList>
            <person name="Markert E.X."/>
            <person name="Severe K."/>
            <person name="Severe L."/>
            <person name="Twing K.I."/>
            <person name="Ward L.M."/>
        </authorList>
    </citation>
    <scope>NUCLEOTIDE SEQUENCE [LARGE SCALE GENOMIC DNA]</scope>
    <source>
        <strain evidence="1 2">3C-UT</strain>
    </source>
</reference>
<comment type="caution">
    <text evidence="1">The sequence shown here is derived from an EMBL/GenBank/DDBJ whole genome shotgun (WGS) entry which is preliminary data.</text>
</comment>
<dbReference type="RefSeq" id="WP_368453099.1">
    <property type="nucleotide sequence ID" value="NZ_JBFQXQ010000001.1"/>
</dbReference>
<organism evidence="1 2">
    <name type="scientific">Serratia quinivorans</name>
    <dbReference type="NCBI Taxonomy" id="137545"/>
    <lineage>
        <taxon>Bacteria</taxon>
        <taxon>Pseudomonadati</taxon>
        <taxon>Pseudomonadota</taxon>
        <taxon>Gammaproteobacteria</taxon>
        <taxon>Enterobacterales</taxon>
        <taxon>Yersiniaceae</taxon>
        <taxon>Serratia</taxon>
    </lineage>
</organism>
<accession>A0ABV3UDH7</accession>